<name>A0ACC0BED9_CATRO</name>
<evidence type="ECO:0000313" key="1">
    <source>
        <dbReference type="EMBL" id="KAI5671029.1"/>
    </source>
</evidence>
<dbReference type="Proteomes" id="UP001060085">
    <property type="component" value="Linkage Group LG03"/>
</dbReference>
<protein>
    <submittedName>
        <fullName evidence="1">Uncharacterized protein</fullName>
    </submittedName>
</protein>
<organism evidence="1 2">
    <name type="scientific">Catharanthus roseus</name>
    <name type="common">Madagascar periwinkle</name>
    <name type="synonym">Vinca rosea</name>
    <dbReference type="NCBI Taxonomy" id="4058"/>
    <lineage>
        <taxon>Eukaryota</taxon>
        <taxon>Viridiplantae</taxon>
        <taxon>Streptophyta</taxon>
        <taxon>Embryophyta</taxon>
        <taxon>Tracheophyta</taxon>
        <taxon>Spermatophyta</taxon>
        <taxon>Magnoliopsida</taxon>
        <taxon>eudicotyledons</taxon>
        <taxon>Gunneridae</taxon>
        <taxon>Pentapetalae</taxon>
        <taxon>asterids</taxon>
        <taxon>lamiids</taxon>
        <taxon>Gentianales</taxon>
        <taxon>Apocynaceae</taxon>
        <taxon>Rauvolfioideae</taxon>
        <taxon>Vinceae</taxon>
        <taxon>Catharanthinae</taxon>
        <taxon>Catharanthus</taxon>
    </lineage>
</organism>
<proteinExistence type="predicted"/>
<reference evidence="2" key="1">
    <citation type="journal article" date="2023" name="Nat. Plants">
        <title>Single-cell RNA sequencing provides a high-resolution roadmap for understanding the multicellular compartmentation of specialized metabolism.</title>
        <authorList>
            <person name="Sun S."/>
            <person name="Shen X."/>
            <person name="Li Y."/>
            <person name="Li Y."/>
            <person name="Wang S."/>
            <person name="Li R."/>
            <person name="Zhang H."/>
            <person name="Shen G."/>
            <person name="Guo B."/>
            <person name="Wei J."/>
            <person name="Xu J."/>
            <person name="St-Pierre B."/>
            <person name="Chen S."/>
            <person name="Sun C."/>
        </authorList>
    </citation>
    <scope>NUCLEOTIDE SEQUENCE [LARGE SCALE GENOMIC DNA]</scope>
</reference>
<evidence type="ECO:0000313" key="2">
    <source>
        <dbReference type="Proteomes" id="UP001060085"/>
    </source>
</evidence>
<comment type="caution">
    <text evidence="1">The sequence shown here is derived from an EMBL/GenBank/DDBJ whole genome shotgun (WGS) entry which is preliminary data.</text>
</comment>
<keyword evidence="2" id="KW-1185">Reference proteome</keyword>
<accession>A0ACC0BED9</accession>
<gene>
    <name evidence="1" type="ORF">M9H77_11393</name>
</gene>
<dbReference type="EMBL" id="CM044703">
    <property type="protein sequence ID" value="KAI5671029.1"/>
    <property type="molecule type" value="Genomic_DNA"/>
</dbReference>
<sequence length="327" mass="37774">MKGKGKKGPKKIKQVWRKKPPPPPPWIELPRDITANILQRLGAVEILGTAQKVCSTWYSVCKDPTFWRVIDMRDLDIDDMEYSLNSMCRHAVDLSQGQVIDINIEYFGTDELLEYIAERCSQLKRLRIACCDSLSGEAVSRFPLLEELHLFFNSLSSESLEMVGRSCPLLKSLSLNDRGSRYLNDDDYVEEYDEEALTIAKSMPGLRHLRLFGNSLTNKGLQTILDGCPHLESLDLRQCYGLQLNGDLGKRCSQQIKSLRLPYDSTADYEFPGAIDDFEYGGFSDFEAEFSYDGDDYLRYYDDYTRWDHEDYWDADDYDIHDFFSLE</sequence>